<accession>A0A450XAN7</accession>
<dbReference type="PANTHER" id="PTHR45586:SF1">
    <property type="entry name" value="LIPOPOLYSACCHARIDE ASSEMBLY PROTEIN B"/>
    <property type="match status" value="1"/>
</dbReference>
<keyword evidence="1" id="KW-0677">Repeat</keyword>
<proteinExistence type="predicted"/>
<dbReference type="Gene3D" id="1.25.40.10">
    <property type="entry name" value="Tetratricopeptide repeat domain"/>
    <property type="match status" value="2"/>
</dbReference>
<feature type="repeat" description="TPR" evidence="3">
    <location>
        <begin position="244"/>
        <end position="277"/>
    </location>
</feature>
<dbReference type="PANTHER" id="PTHR45586">
    <property type="entry name" value="TPR REPEAT-CONTAINING PROTEIN PA4667"/>
    <property type="match status" value="1"/>
</dbReference>
<protein>
    <submittedName>
        <fullName evidence="5">Tetratricopeptide repeat-containing protein</fullName>
    </submittedName>
</protein>
<sequence length="600" mass="66880">MDLSNLSDQALPQSDTLSPRNGLKNRRPGNRRLRNSRQSNVFAGFRGQQRSNGHMTIMTIHLHRLIGFLLLLVGVGIGVEAQSSHSLPAASPSLATTINSLLPVPMPDFHRVEEAVKEHLRAAHAEVISLQADPEITGAVLGEAYGRLGQSYHAHRLDASAEVCYRNAERLLPKDIRWPYLSGYLHQQRVELADAVGDYRRALTLHADHAQTQLRLAQVLLGLDRLDDAEALLEKVSGVLEFQGVAAFQLGKLMLRKGRHVEAVRLLTRAYEAHPDASAIHYPLAMAYRGQGNIQAARHHLKQRGEVEPTIPDPVVQALSALSSGKRTHQYHAIRAVWRRQFDLAAREYEAILALDPSDISAWVSLGRCRYLSDDPDGASQAFRIVLQQKPDHDKANYFLGRLLWEQGHKDAAVSRFLTTLKTDPRHGGAHFFLAESLMQKGEFQQAAHHFGKVYEKLSEDLVSRQRESAALLAAGAAMHKKARQRITEALVIHPDDAVLRRQLARLLTTSPDAQARDGKRGLTLAIGLFDEHNTIEHAELVAMAYAELGQFQQAIAYQQATLDTALQYYGPYGEPALLERLKTNLDTYSAEQPYRDRGN</sequence>
<dbReference type="EMBL" id="CAADFO010000020">
    <property type="protein sequence ID" value="VFK26333.1"/>
    <property type="molecule type" value="Genomic_DNA"/>
</dbReference>
<gene>
    <name evidence="5" type="ORF">BECKMB1821G_GA0114241_102014</name>
</gene>
<feature type="compositionally biased region" description="Polar residues" evidence="4">
    <location>
        <begin position="1"/>
        <end position="18"/>
    </location>
</feature>
<dbReference type="AlphaFoldDB" id="A0A450XAN7"/>
<evidence type="ECO:0000313" key="5">
    <source>
        <dbReference type="EMBL" id="VFK26333.1"/>
    </source>
</evidence>
<dbReference type="InterPro" id="IPR011990">
    <property type="entry name" value="TPR-like_helical_dom_sf"/>
</dbReference>
<name>A0A450XAN7_9GAMM</name>
<evidence type="ECO:0000256" key="1">
    <source>
        <dbReference type="ARBA" id="ARBA00022737"/>
    </source>
</evidence>
<feature type="compositionally biased region" description="Basic residues" evidence="4">
    <location>
        <begin position="23"/>
        <end position="35"/>
    </location>
</feature>
<reference evidence="5" key="1">
    <citation type="submission" date="2019-02" db="EMBL/GenBank/DDBJ databases">
        <authorList>
            <person name="Gruber-Vodicka R. H."/>
            <person name="Seah K. B. B."/>
        </authorList>
    </citation>
    <scope>NUCLEOTIDE SEQUENCE</scope>
    <source>
        <strain evidence="5">BECK_BZ197</strain>
    </source>
</reference>
<dbReference type="InterPro" id="IPR051012">
    <property type="entry name" value="CellSynth/LPSAsmb/PSIAsmb"/>
</dbReference>
<dbReference type="SUPFAM" id="SSF48452">
    <property type="entry name" value="TPR-like"/>
    <property type="match status" value="3"/>
</dbReference>
<organism evidence="5">
    <name type="scientific">Candidatus Kentrum sp. MB</name>
    <dbReference type="NCBI Taxonomy" id="2138164"/>
    <lineage>
        <taxon>Bacteria</taxon>
        <taxon>Pseudomonadati</taxon>
        <taxon>Pseudomonadota</taxon>
        <taxon>Gammaproteobacteria</taxon>
        <taxon>Candidatus Kentrum</taxon>
    </lineage>
</organism>
<dbReference type="SMART" id="SM00028">
    <property type="entry name" value="TPR"/>
    <property type="match status" value="8"/>
</dbReference>
<evidence type="ECO:0000256" key="2">
    <source>
        <dbReference type="ARBA" id="ARBA00022803"/>
    </source>
</evidence>
<dbReference type="InterPro" id="IPR019734">
    <property type="entry name" value="TPR_rpt"/>
</dbReference>
<feature type="region of interest" description="Disordered" evidence="4">
    <location>
        <begin position="1"/>
        <end position="38"/>
    </location>
</feature>
<dbReference type="Pfam" id="PF14559">
    <property type="entry name" value="TPR_19"/>
    <property type="match status" value="2"/>
</dbReference>
<dbReference type="Pfam" id="PF13432">
    <property type="entry name" value="TPR_16"/>
    <property type="match status" value="2"/>
</dbReference>
<evidence type="ECO:0000256" key="3">
    <source>
        <dbReference type="PROSITE-ProRule" id="PRU00339"/>
    </source>
</evidence>
<keyword evidence="2 3" id="KW-0802">TPR repeat</keyword>
<dbReference type="PROSITE" id="PS50005">
    <property type="entry name" value="TPR"/>
    <property type="match status" value="1"/>
</dbReference>
<evidence type="ECO:0000256" key="4">
    <source>
        <dbReference type="SAM" id="MobiDB-lite"/>
    </source>
</evidence>